<dbReference type="PANTHER" id="PTHR33057:SF26">
    <property type="entry name" value="TRANSCRIPTION REPRESSOR OFP13"/>
    <property type="match status" value="1"/>
</dbReference>
<dbReference type="Pfam" id="PF04844">
    <property type="entry name" value="Ovate"/>
    <property type="match status" value="1"/>
</dbReference>
<dbReference type="PANTHER" id="PTHR33057">
    <property type="entry name" value="TRANSCRIPTION REPRESSOR OFP7-RELATED"/>
    <property type="match status" value="1"/>
</dbReference>
<evidence type="ECO:0000256" key="2">
    <source>
        <dbReference type="ARBA" id="ARBA00022491"/>
    </source>
</evidence>
<dbReference type="InterPro" id="IPR038933">
    <property type="entry name" value="Ovate"/>
</dbReference>
<comment type="caution">
    <text evidence="8">The sequence shown here is derived from an EMBL/GenBank/DDBJ whole genome shotgun (WGS) entry which is preliminary data.</text>
</comment>
<dbReference type="Proteomes" id="UP001345219">
    <property type="component" value="Chromosome 14"/>
</dbReference>
<sequence>MKLPIPHFRFMSKNTEEDTENTAISPSLWPWPYYCHLPRTLSFRTATKDVDPETEAETEAPESVDDSRVVEMAVCCLKSSERLFFKPGETSSILEELKRDCGLPLVKESLVVSMESQDPYADFRESMEEMVKAYGMKEWEGLKGLLDWYLRVNGRANHGYILGAFVDLLVSIQVEEAISSNPSTFTITHHHDYCSSLISPSLLSLCTSASSSSSWNSLSMASVFPCLSFGAADD</sequence>
<evidence type="ECO:0000313" key="8">
    <source>
        <dbReference type="EMBL" id="KAK4777537.1"/>
    </source>
</evidence>
<gene>
    <name evidence="8" type="ORF">SAY87_017724</name>
</gene>
<comment type="subcellular location">
    <subcellularLocation>
        <location evidence="1 6">Nucleus</location>
    </subcellularLocation>
</comment>
<dbReference type="GO" id="GO:0045892">
    <property type="term" value="P:negative regulation of DNA-templated transcription"/>
    <property type="evidence" value="ECO:0007669"/>
    <property type="project" value="UniProtKB-UniRule"/>
</dbReference>
<keyword evidence="4 6" id="KW-0804">Transcription</keyword>
<evidence type="ECO:0000256" key="6">
    <source>
        <dbReference type="RuleBase" id="RU367028"/>
    </source>
</evidence>
<keyword evidence="5 6" id="KW-0539">Nucleus</keyword>
<dbReference type="EMBL" id="JAXIOK010000002">
    <property type="protein sequence ID" value="KAK4777537.1"/>
    <property type="molecule type" value="Genomic_DNA"/>
</dbReference>
<comment type="function">
    <text evidence="6">Transcriptional repressor that regulates multiple aspects of plant growth and development.</text>
</comment>
<feature type="domain" description="OVATE" evidence="7">
    <location>
        <begin position="112"/>
        <end position="171"/>
    </location>
</feature>
<evidence type="ECO:0000313" key="9">
    <source>
        <dbReference type="Proteomes" id="UP001345219"/>
    </source>
</evidence>
<organism evidence="8 9">
    <name type="scientific">Trapa incisa</name>
    <dbReference type="NCBI Taxonomy" id="236973"/>
    <lineage>
        <taxon>Eukaryota</taxon>
        <taxon>Viridiplantae</taxon>
        <taxon>Streptophyta</taxon>
        <taxon>Embryophyta</taxon>
        <taxon>Tracheophyta</taxon>
        <taxon>Spermatophyta</taxon>
        <taxon>Magnoliopsida</taxon>
        <taxon>eudicotyledons</taxon>
        <taxon>Gunneridae</taxon>
        <taxon>Pentapetalae</taxon>
        <taxon>rosids</taxon>
        <taxon>malvids</taxon>
        <taxon>Myrtales</taxon>
        <taxon>Lythraceae</taxon>
        <taxon>Trapa</taxon>
    </lineage>
</organism>
<evidence type="ECO:0000256" key="3">
    <source>
        <dbReference type="ARBA" id="ARBA00023015"/>
    </source>
</evidence>
<reference evidence="8 9" key="1">
    <citation type="journal article" date="2023" name="Hortic Res">
        <title>Pangenome of water caltrop reveals structural variations and asymmetric subgenome divergence after allopolyploidization.</title>
        <authorList>
            <person name="Zhang X."/>
            <person name="Chen Y."/>
            <person name="Wang L."/>
            <person name="Yuan Y."/>
            <person name="Fang M."/>
            <person name="Shi L."/>
            <person name="Lu R."/>
            <person name="Comes H.P."/>
            <person name="Ma Y."/>
            <person name="Chen Y."/>
            <person name="Huang G."/>
            <person name="Zhou Y."/>
            <person name="Zheng Z."/>
            <person name="Qiu Y."/>
        </authorList>
    </citation>
    <scope>NUCLEOTIDE SEQUENCE [LARGE SCALE GENOMIC DNA]</scope>
    <source>
        <tissue evidence="8">Roots</tissue>
    </source>
</reference>
<accession>A0AAN7L190</accession>
<evidence type="ECO:0000256" key="5">
    <source>
        <dbReference type="ARBA" id="ARBA00023242"/>
    </source>
</evidence>
<keyword evidence="9" id="KW-1185">Reference proteome</keyword>
<keyword evidence="3 6" id="KW-0805">Transcription regulation</keyword>
<evidence type="ECO:0000259" key="7">
    <source>
        <dbReference type="PROSITE" id="PS51754"/>
    </source>
</evidence>
<dbReference type="NCBIfam" id="TIGR01568">
    <property type="entry name" value="A_thal_3678"/>
    <property type="match status" value="1"/>
</dbReference>
<evidence type="ECO:0000256" key="1">
    <source>
        <dbReference type="ARBA" id="ARBA00004123"/>
    </source>
</evidence>
<dbReference type="InterPro" id="IPR006458">
    <property type="entry name" value="Ovate_C"/>
</dbReference>
<dbReference type="GO" id="GO:0005634">
    <property type="term" value="C:nucleus"/>
    <property type="evidence" value="ECO:0007669"/>
    <property type="project" value="UniProtKB-SubCell"/>
</dbReference>
<dbReference type="PROSITE" id="PS51754">
    <property type="entry name" value="OVATE"/>
    <property type="match status" value="1"/>
</dbReference>
<protein>
    <recommendedName>
        <fullName evidence="6">Transcription repressor</fullName>
    </recommendedName>
    <alternativeName>
        <fullName evidence="6">Ovate family protein</fullName>
    </alternativeName>
</protein>
<evidence type="ECO:0000256" key="4">
    <source>
        <dbReference type="ARBA" id="ARBA00023163"/>
    </source>
</evidence>
<name>A0AAN7L190_9MYRT</name>
<proteinExistence type="predicted"/>
<dbReference type="AlphaFoldDB" id="A0AAN7L190"/>
<keyword evidence="2 6" id="KW-0678">Repressor</keyword>